<gene>
    <name evidence="2" type="ORF">PR048_015172</name>
</gene>
<reference evidence="2 3" key="1">
    <citation type="submission" date="2023-02" db="EMBL/GenBank/DDBJ databases">
        <title>LHISI_Scaffold_Assembly.</title>
        <authorList>
            <person name="Stuart O.P."/>
            <person name="Cleave R."/>
            <person name="Magrath M.J.L."/>
            <person name="Mikheyev A.S."/>
        </authorList>
    </citation>
    <scope>NUCLEOTIDE SEQUENCE [LARGE SCALE GENOMIC DNA]</scope>
    <source>
        <strain evidence="2">Daus_M_001</strain>
        <tissue evidence="2">Leg muscle</tissue>
    </source>
</reference>
<feature type="compositionally biased region" description="Basic and acidic residues" evidence="1">
    <location>
        <begin position="229"/>
        <end position="251"/>
    </location>
</feature>
<organism evidence="2 3">
    <name type="scientific">Dryococelus australis</name>
    <dbReference type="NCBI Taxonomy" id="614101"/>
    <lineage>
        <taxon>Eukaryota</taxon>
        <taxon>Metazoa</taxon>
        <taxon>Ecdysozoa</taxon>
        <taxon>Arthropoda</taxon>
        <taxon>Hexapoda</taxon>
        <taxon>Insecta</taxon>
        <taxon>Pterygota</taxon>
        <taxon>Neoptera</taxon>
        <taxon>Polyneoptera</taxon>
        <taxon>Phasmatodea</taxon>
        <taxon>Verophasmatodea</taxon>
        <taxon>Anareolatae</taxon>
        <taxon>Phasmatidae</taxon>
        <taxon>Eurycanthinae</taxon>
        <taxon>Dryococelus</taxon>
    </lineage>
</organism>
<feature type="region of interest" description="Disordered" evidence="1">
    <location>
        <begin position="1"/>
        <end position="26"/>
    </location>
</feature>
<feature type="compositionally biased region" description="Basic and acidic residues" evidence="1">
    <location>
        <begin position="290"/>
        <end position="317"/>
    </location>
</feature>
<evidence type="ECO:0000256" key="1">
    <source>
        <dbReference type="SAM" id="MobiDB-lite"/>
    </source>
</evidence>
<name>A0ABQ9HGG2_9NEOP</name>
<sequence length="511" mass="57555">MEQHWNEAGGETVESRENPPTGGIVRLDSHFTMKRSCSLTLAERYSPPSDARNPQISVDRRRLTPWPTAVPTTTLLVHAPLPPKSSVPIGSPTTPGRNEVAQCQAGGHGVRFPFRLSLFRFLRFSLVTPYERLDGSFIQHMADFFLVPSFLIVTATSSDTNEFSVETMETHGDRKSVAVGMQQLWNGSDYVAKIIPRNPLIASTVSYQCKKWTNFRGRGRSREKKKPPVKHEELARGTGAWEEKWGRERGRGRAGRPAGMKLHSCAGGREQASLPGRASRSNRYPCQGCRRGEEGRSGERDGPGREKGTRRMRRESTPAHIAPPRASVRARPPCQALRLVCCRSFVHLFARSVFSREVLRSGSDRRRLQVSAATWYVIRPATPLNSRWFKFRRFITYGIVPDDAVGPRVFSGVSRFHRPFIPAPLHIHFNNPLILFHDWYIAISRSRNADVFTSAPVAPATYATDVDAHRQAFRNAFLTLKSTLHDKRIGSEEIWLALNSEVLRANEGEVR</sequence>
<dbReference type="EMBL" id="JARBHB010000005">
    <property type="protein sequence ID" value="KAJ8883329.1"/>
    <property type="molecule type" value="Genomic_DNA"/>
</dbReference>
<evidence type="ECO:0000313" key="2">
    <source>
        <dbReference type="EMBL" id="KAJ8883329.1"/>
    </source>
</evidence>
<feature type="region of interest" description="Disordered" evidence="1">
    <location>
        <begin position="217"/>
        <end position="327"/>
    </location>
</feature>
<dbReference type="Proteomes" id="UP001159363">
    <property type="component" value="Chromosome 4"/>
</dbReference>
<proteinExistence type="predicted"/>
<accession>A0ABQ9HGG2</accession>
<comment type="caution">
    <text evidence="2">The sequence shown here is derived from an EMBL/GenBank/DDBJ whole genome shotgun (WGS) entry which is preliminary data.</text>
</comment>
<evidence type="ECO:0000313" key="3">
    <source>
        <dbReference type="Proteomes" id="UP001159363"/>
    </source>
</evidence>
<protein>
    <submittedName>
        <fullName evidence="2">Uncharacterized protein</fullName>
    </submittedName>
</protein>
<feature type="compositionally biased region" description="Basic residues" evidence="1">
    <location>
        <begin position="217"/>
        <end position="228"/>
    </location>
</feature>
<keyword evidence="3" id="KW-1185">Reference proteome</keyword>